<evidence type="ECO:0000256" key="1">
    <source>
        <dbReference type="ARBA" id="ARBA00023015"/>
    </source>
</evidence>
<dbReference type="PROSITE" id="PS50043">
    <property type="entry name" value="HTH_LUXR_2"/>
    <property type="match status" value="1"/>
</dbReference>
<dbReference type="InterPro" id="IPR027417">
    <property type="entry name" value="P-loop_NTPase"/>
</dbReference>
<dbReference type="AlphaFoldDB" id="A0A8J3ZU51"/>
<gene>
    <name evidence="6" type="ORF">Voc01_034070</name>
</gene>
<evidence type="ECO:0000256" key="3">
    <source>
        <dbReference type="ARBA" id="ARBA00023163"/>
    </source>
</evidence>
<dbReference type="GO" id="GO:0006355">
    <property type="term" value="P:regulation of DNA-templated transcription"/>
    <property type="evidence" value="ECO:0007669"/>
    <property type="project" value="InterPro"/>
</dbReference>
<sequence length="933" mass="101285">MTVRGLGGHPTVAHARGSPTLTAGQGGDVNRENAHSVAADDRGATPLARPPDPRQPFDTPHRHHAARHARPRLTEGSVVRRRLTDLVDAGVRRLVTVVCAGPGWGKTELAASWAPTSTDPVAWLTVRPDDNDRTRFWAHVVAALDGLDAIAPGSTLARLEPSTGVTDGTLVRILDGLDELTKPVVLVLDDFHELRRRRVLDDLDDLLLYPPEGLRLLLLTRSEPALRLHRLRLAGDIAEIRAPDLAFREDEATLLFAHRELRVTCDDLAHVLERTEGWAAGLQLAAASLAGGRRGRPVDGLAGDDGVTDYLTREVLTDLPPNVRRFLMRTSVFDEVCADLATAVTGEPYSQRILEDLERANAFVQGLGSSPRWFRYHPLLRDVLRHELAVESPGAVPELHRQAARWYHGQNAVIESLRHAAAARDWIHLGRLAVMWLPVVVSADRAAFVAVLRQIPPNEMSTSVELLLSAMLVQYTAGDYADVPRRIAQARDLLGRPSGRGTLAVEVALLTIEAAITARRRGDMPALVDAATGTLARLAHARFAELPALLQYRAIALCHKGMGLLWSGHPGRADRYLWAALTASRGVGLVLVEINALGYLALLAVTRGSVSEAYEHAAHAVDLADRRGARGATQAVPAHLALALAELEHTNRPEAERAFQEGFDAHRGEPDVTHVLLSSLVRARLLVAGGDLDAARGELRRARSGAAATMVAPALDRWHRLTESEVDLLSGHAEAVVARYGRHTDSLLPSETVCLARAELAIGGLDLAEALAARARAAAPAGLVAVWSWAVTALVADAQGHGNRSADALANAVRIAQREGARRPLVSLGERRLTALLERQRWLFRENANFVADVLAESTTARPAPAVSPQTDLSDRELEVLRYLPTVLTAAEIAVELRVSVNTVKAHLRAIYRKLDVTRRREAVVRARELGLI</sequence>
<keyword evidence="1" id="KW-0805">Transcription regulation</keyword>
<keyword evidence="3" id="KW-0804">Transcription</keyword>
<name>A0A8J3ZU51_9ACTN</name>
<dbReference type="PANTHER" id="PTHR44688:SF16">
    <property type="entry name" value="DNA-BINDING TRANSCRIPTIONAL ACTIVATOR DEVR_DOSR"/>
    <property type="match status" value="1"/>
</dbReference>
<dbReference type="EMBL" id="BOPH01000043">
    <property type="protein sequence ID" value="GIJ68490.1"/>
    <property type="molecule type" value="Genomic_DNA"/>
</dbReference>
<feature type="domain" description="HTH luxR-type" evidence="5">
    <location>
        <begin position="866"/>
        <end position="931"/>
    </location>
</feature>
<dbReference type="Gene3D" id="3.40.50.300">
    <property type="entry name" value="P-loop containing nucleotide triphosphate hydrolases"/>
    <property type="match status" value="1"/>
</dbReference>
<accession>A0A8J3ZU51</accession>
<dbReference type="GO" id="GO:0003677">
    <property type="term" value="F:DNA binding"/>
    <property type="evidence" value="ECO:0007669"/>
    <property type="project" value="UniProtKB-KW"/>
</dbReference>
<feature type="compositionally biased region" description="Basic residues" evidence="4">
    <location>
        <begin position="61"/>
        <end position="70"/>
    </location>
</feature>
<evidence type="ECO:0000259" key="5">
    <source>
        <dbReference type="PROSITE" id="PS50043"/>
    </source>
</evidence>
<dbReference type="InterPro" id="IPR059106">
    <property type="entry name" value="WHD_MalT"/>
</dbReference>
<organism evidence="6 7">
    <name type="scientific">Virgisporangium ochraceum</name>
    <dbReference type="NCBI Taxonomy" id="65505"/>
    <lineage>
        <taxon>Bacteria</taxon>
        <taxon>Bacillati</taxon>
        <taxon>Actinomycetota</taxon>
        <taxon>Actinomycetes</taxon>
        <taxon>Micromonosporales</taxon>
        <taxon>Micromonosporaceae</taxon>
        <taxon>Virgisporangium</taxon>
    </lineage>
</organism>
<dbReference type="Pfam" id="PF25873">
    <property type="entry name" value="WHD_MalT"/>
    <property type="match status" value="1"/>
</dbReference>
<evidence type="ECO:0000256" key="4">
    <source>
        <dbReference type="SAM" id="MobiDB-lite"/>
    </source>
</evidence>
<dbReference type="SMART" id="SM00421">
    <property type="entry name" value="HTH_LUXR"/>
    <property type="match status" value="1"/>
</dbReference>
<reference evidence="6" key="1">
    <citation type="submission" date="2021-01" db="EMBL/GenBank/DDBJ databases">
        <title>Whole genome shotgun sequence of Virgisporangium ochraceum NBRC 16418.</title>
        <authorList>
            <person name="Komaki H."/>
            <person name="Tamura T."/>
        </authorList>
    </citation>
    <scope>NUCLEOTIDE SEQUENCE</scope>
    <source>
        <strain evidence="6">NBRC 16418</strain>
    </source>
</reference>
<dbReference type="InterPro" id="IPR011990">
    <property type="entry name" value="TPR-like_helical_dom_sf"/>
</dbReference>
<dbReference type="SUPFAM" id="SSF46894">
    <property type="entry name" value="C-terminal effector domain of the bipartite response regulators"/>
    <property type="match status" value="1"/>
</dbReference>
<comment type="caution">
    <text evidence="6">The sequence shown here is derived from an EMBL/GenBank/DDBJ whole genome shotgun (WGS) entry which is preliminary data.</text>
</comment>
<dbReference type="InterPro" id="IPR036388">
    <property type="entry name" value="WH-like_DNA-bd_sf"/>
</dbReference>
<dbReference type="Pfam" id="PF00196">
    <property type="entry name" value="GerE"/>
    <property type="match status" value="1"/>
</dbReference>
<dbReference type="CDD" id="cd06170">
    <property type="entry name" value="LuxR_C_like"/>
    <property type="match status" value="1"/>
</dbReference>
<feature type="compositionally biased region" description="Basic and acidic residues" evidence="4">
    <location>
        <begin position="29"/>
        <end position="43"/>
    </location>
</feature>
<dbReference type="InterPro" id="IPR000792">
    <property type="entry name" value="Tscrpt_reg_LuxR_C"/>
</dbReference>
<evidence type="ECO:0000256" key="2">
    <source>
        <dbReference type="ARBA" id="ARBA00023125"/>
    </source>
</evidence>
<dbReference type="Gene3D" id="1.25.40.10">
    <property type="entry name" value="Tetratricopeptide repeat domain"/>
    <property type="match status" value="1"/>
</dbReference>
<dbReference type="SUPFAM" id="SSF52540">
    <property type="entry name" value="P-loop containing nucleoside triphosphate hydrolases"/>
    <property type="match status" value="1"/>
</dbReference>
<dbReference type="InterPro" id="IPR016032">
    <property type="entry name" value="Sig_transdc_resp-reg_C-effctor"/>
</dbReference>
<protein>
    <submittedName>
        <fullName evidence="6">Transcriptional regulator</fullName>
    </submittedName>
</protein>
<dbReference type="PRINTS" id="PR00038">
    <property type="entry name" value="HTHLUXR"/>
</dbReference>
<keyword evidence="7" id="KW-1185">Reference proteome</keyword>
<dbReference type="Proteomes" id="UP000635606">
    <property type="component" value="Unassembled WGS sequence"/>
</dbReference>
<feature type="region of interest" description="Disordered" evidence="4">
    <location>
        <begin position="1"/>
        <end position="70"/>
    </location>
</feature>
<evidence type="ECO:0000313" key="7">
    <source>
        <dbReference type="Proteomes" id="UP000635606"/>
    </source>
</evidence>
<keyword evidence="2" id="KW-0238">DNA-binding</keyword>
<proteinExistence type="predicted"/>
<dbReference type="PANTHER" id="PTHR44688">
    <property type="entry name" value="DNA-BINDING TRANSCRIPTIONAL ACTIVATOR DEVR_DOSR"/>
    <property type="match status" value="1"/>
</dbReference>
<dbReference type="Gene3D" id="1.10.10.10">
    <property type="entry name" value="Winged helix-like DNA-binding domain superfamily/Winged helix DNA-binding domain"/>
    <property type="match status" value="1"/>
</dbReference>
<evidence type="ECO:0000313" key="6">
    <source>
        <dbReference type="EMBL" id="GIJ68490.1"/>
    </source>
</evidence>